<dbReference type="CDD" id="cd14361">
    <property type="entry name" value="UBA_HYPK"/>
    <property type="match status" value="1"/>
</dbReference>
<accession>A0A1D6N700</accession>
<evidence type="ECO:0000313" key="2">
    <source>
        <dbReference type="EMBL" id="ONM36365.1"/>
    </source>
</evidence>
<sequence length="87" mass="9856">MRVTVLSHSPHLLFFTREKELAVVKINPADVEIIASELKLDKKIAKRTLCEHKGDAVAAVSFIDSWVLSLSPMRRAFLKAMRKSNNH</sequence>
<name>A0A1D6N700_MAIZE</name>
<reference evidence="2" key="1">
    <citation type="submission" date="2015-12" db="EMBL/GenBank/DDBJ databases">
        <title>Update maize B73 reference genome by single molecule sequencing technologies.</title>
        <authorList>
            <consortium name="Maize Genome Sequencing Project"/>
            <person name="Ware D."/>
        </authorList>
    </citation>
    <scope>NUCLEOTIDE SEQUENCE [LARGE SCALE GENOMIC DNA]</scope>
    <source>
        <tissue evidence="2">Seedling</tissue>
    </source>
</reference>
<dbReference type="PaxDb" id="4577-GRMZM2G079754_P01"/>
<keyword evidence="2" id="KW-0238">DNA-binding</keyword>
<dbReference type="EMBL" id="CM007649">
    <property type="protein sequence ID" value="ONM36365.1"/>
    <property type="molecule type" value="Genomic_DNA"/>
</dbReference>
<dbReference type="Pfam" id="PF19026">
    <property type="entry name" value="UBA_HYPK"/>
    <property type="match status" value="1"/>
</dbReference>
<evidence type="ECO:0000259" key="1">
    <source>
        <dbReference type="Pfam" id="PF19026"/>
    </source>
</evidence>
<dbReference type="InParanoid" id="A0A1D6N700"/>
<dbReference type="eggNOG" id="KOG3450">
    <property type="taxonomic scope" value="Eukaryota"/>
</dbReference>
<dbReference type="InterPro" id="IPR038922">
    <property type="entry name" value="HYPK_UBA"/>
</dbReference>
<dbReference type="IntAct" id="A0A1D6N700">
    <property type="interactions" value="6"/>
</dbReference>
<dbReference type="AlphaFoldDB" id="A0A1D6N700"/>
<dbReference type="PANTHER" id="PTHR31184:SF2">
    <property type="entry name" value="HUNTINGTIN-INTERACTING PROTEIN K"/>
    <property type="match status" value="1"/>
</dbReference>
<dbReference type="ExpressionAtlas" id="A0A1D6N700">
    <property type="expression patterns" value="baseline and differential"/>
</dbReference>
<feature type="domain" description="Nascent polypeptide-associated complex subunit alpha-like UBA" evidence="1">
    <location>
        <begin position="24"/>
        <end position="59"/>
    </location>
</feature>
<protein>
    <submittedName>
        <fullName evidence="2">DNA-binding enhancer protein-related</fullName>
    </submittedName>
</protein>
<proteinExistence type="predicted"/>
<gene>
    <name evidence="2" type="ORF">ZEAMMB73_Zm00001d042829</name>
</gene>
<dbReference type="STRING" id="4577.A0A1D6N700"/>
<dbReference type="SMR" id="A0A1D6N700"/>
<dbReference type="InterPro" id="IPR044034">
    <property type="entry name" value="NAC-like_UBA"/>
</dbReference>
<dbReference type="GO" id="GO:0003677">
    <property type="term" value="F:DNA binding"/>
    <property type="evidence" value="ECO:0007669"/>
    <property type="project" value="UniProtKB-KW"/>
</dbReference>
<dbReference type="InterPro" id="IPR052617">
    <property type="entry name" value="Huntingtin-int_K"/>
</dbReference>
<organism evidence="2">
    <name type="scientific">Zea mays</name>
    <name type="common">Maize</name>
    <dbReference type="NCBI Taxonomy" id="4577"/>
    <lineage>
        <taxon>Eukaryota</taxon>
        <taxon>Viridiplantae</taxon>
        <taxon>Streptophyta</taxon>
        <taxon>Embryophyta</taxon>
        <taxon>Tracheophyta</taxon>
        <taxon>Spermatophyta</taxon>
        <taxon>Magnoliopsida</taxon>
        <taxon>Liliopsida</taxon>
        <taxon>Poales</taxon>
        <taxon>Poaceae</taxon>
        <taxon>PACMAD clade</taxon>
        <taxon>Panicoideae</taxon>
        <taxon>Andropogonodae</taxon>
        <taxon>Andropogoneae</taxon>
        <taxon>Tripsacinae</taxon>
        <taxon>Zea</taxon>
    </lineage>
</organism>
<dbReference type="PANTHER" id="PTHR31184">
    <property type="entry name" value="HUNTINGTIN-INTERACTING PROTEIN K FAMILY MEMBER"/>
    <property type="match status" value="1"/>
</dbReference>